<name>A0A8B6M8E9_METTU</name>
<evidence type="ECO:0000313" key="1">
    <source>
        <dbReference type="EMBL" id="VTZ51146.1"/>
    </source>
</evidence>
<organism evidence="1 2">
    <name type="scientific">Methylocella tundrae</name>
    <dbReference type="NCBI Taxonomy" id="227605"/>
    <lineage>
        <taxon>Bacteria</taxon>
        <taxon>Pseudomonadati</taxon>
        <taxon>Pseudomonadota</taxon>
        <taxon>Alphaproteobacteria</taxon>
        <taxon>Hyphomicrobiales</taxon>
        <taxon>Beijerinckiaceae</taxon>
        <taxon>Methylocella</taxon>
    </lineage>
</organism>
<sequence length="91" mass="9873">MRANFRALFEDANGNLATSLTGQLLKPNCGGQARGSGANDNDVIFHALASYRYLSHKRALKFIVISLPQRLYGYFAPGLESIGSEPITVNS</sequence>
<evidence type="ECO:0000313" key="2">
    <source>
        <dbReference type="Proteomes" id="UP000485880"/>
    </source>
</evidence>
<reference evidence="1 2" key="1">
    <citation type="submission" date="2019-05" db="EMBL/GenBank/DDBJ databases">
        <authorList>
            <person name="Farhan Ul Haque M."/>
        </authorList>
    </citation>
    <scope>NUCLEOTIDE SEQUENCE [LARGE SCALE GENOMIC DNA]</scope>
    <source>
        <strain evidence="1">2</strain>
    </source>
</reference>
<dbReference type="Proteomes" id="UP000485880">
    <property type="component" value="Unassembled WGS sequence"/>
</dbReference>
<gene>
    <name evidence="1" type="ORF">MPC4_310021</name>
</gene>
<comment type="caution">
    <text evidence="1">The sequence shown here is derived from an EMBL/GenBank/DDBJ whole genome shotgun (WGS) entry which is preliminary data.</text>
</comment>
<keyword evidence="2" id="KW-1185">Reference proteome</keyword>
<protein>
    <submittedName>
        <fullName evidence="1">Uncharacterized protein</fullName>
    </submittedName>
</protein>
<proteinExistence type="predicted"/>
<dbReference type="AlphaFoldDB" id="A0A8B6M8E9"/>
<accession>A0A8B6M8E9</accession>
<dbReference type="EMBL" id="CABFMQ020000089">
    <property type="protein sequence ID" value="VTZ51146.1"/>
    <property type="molecule type" value="Genomic_DNA"/>
</dbReference>